<reference evidence="1 2" key="1">
    <citation type="journal article" date="2019" name="Commun. Biol.">
        <title>The bagworm genome reveals a unique fibroin gene that provides high tensile strength.</title>
        <authorList>
            <person name="Kono N."/>
            <person name="Nakamura H."/>
            <person name="Ohtoshi R."/>
            <person name="Tomita M."/>
            <person name="Numata K."/>
            <person name="Arakawa K."/>
        </authorList>
    </citation>
    <scope>NUCLEOTIDE SEQUENCE [LARGE SCALE GENOMIC DNA]</scope>
</reference>
<gene>
    <name evidence="1" type="ORF">EVAR_51276_1</name>
</gene>
<accession>A0A4C1YBZ8</accession>
<sequence>MEVSKRSARYIPNVASVSLAIVIDSPRRALNQHRRLEFRGSQSKIRSLEGRSLQVRATNAHGHVFSRSRQKLSWRPARVDPQHSRASFYAPAIKFNISCDYTSYKSRRHKPPSIFLFHIEELRASLSRWPYARPITATVTFAMVQFETDSLKCSSVNSRVGKIESGTSQFKTDS</sequence>
<evidence type="ECO:0000313" key="1">
    <source>
        <dbReference type="EMBL" id="GBP72027.1"/>
    </source>
</evidence>
<dbReference type="EMBL" id="BGZK01001130">
    <property type="protein sequence ID" value="GBP72027.1"/>
    <property type="molecule type" value="Genomic_DNA"/>
</dbReference>
<keyword evidence="2" id="KW-1185">Reference proteome</keyword>
<name>A0A4C1YBZ8_EUMVA</name>
<dbReference type="AlphaFoldDB" id="A0A4C1YBZ8"/>
<proteinExistence type="predicted"/>
<evidence type="ECO:0000313" key="2">
    <source>
        <dbReference type="Proteomes" id="UP000299102"/>
    </source>
</evidence>
<organism evidence="1 2">
    <name type="scientific">Eumeta variegata</name>
    <name type="common">Bagworm moth</name>
    <name type="synonym">Eumeta japonica</name>
    <dbReference type="NCBI Taxonomy" id="151549"/>
    <lineage>
        <taxon>Eukaryota</taxon>
        <taxon>Metazoa</taxon>
        <taxon>Ecdysozoa</taxon>
        <taxon>Arthropoda</taxon>
        <taxon>Hexapoda</taxon>
        <taxon>Insecta</taxon>
        <taxon>Pterygota</taxon>
        <taxon>Neoptera</taxon>
        <taxon>Endopterygota</taxon>
        <taxon>Lepidoptera</taxon>
        <taxon>Glossata</taxon>
        <taxon>Ditrysia</taxon>
        <taxon>Tineoidea</taxon>
        <taxon>Psychidae</taxon>
        <taxon>Oiketicinae</taxon>
        <taxon>Eumeta</taxon>
    </lineage>
</organism>
<protein>
    <submittedName>
        <fullName evidence="1">Uncharacterized protein</fullName>
    </submittedName>
</protein>
<comment type="caution">
    <text evidence="1">The sequence shown here is derived from an EMBL/GenBank/DDBJ whole genome shotgun (WGS) entry which is preliminary data.</text>
</comment>
<dbReference type="Proteomes" id="UP000299102">
    <property type="component" value="Unassembled WGS sequence"/>
</dbReference>